<organism evidence="5 6">
    <name type="scientific">Euroglyphus maynei</name>
    <name type="common">Mayne's house dust mite</name>
    <dbReference type="NCBI Taxonomy" id="6958"/>
    <lineage>
        <taxon>Eukaryota</taxon>
        <taxon>Metazoa</taxon>
        <taxon>Ecdysozoa</taxon>
        <taxon>Arthropoda</taxon>
        <taxon>Chelicerata</taxon>
        <taxon>Arachnida</taxon>
        <taxon>Acari</taxon>
        <taxon>Acariformes</taxon>
        <taxon>Sarcoptiformes</taxon>
        <taxon>Astigmata</taxon>
        <taxon>Psoroptidia</taxon>
        <taxon>Analgoidea</taxon>
        <taxon>Pyroglyphidae</taxon>
        <taxon>Pyroglyphinae</taxon>
        <taxon>Euroglyphus</taxon>
    </lineage>
</organism>
<dbReference type="Proteomes" id="UP000194236">
    <property type="component" value="Unassembled WGS sequence"/>
</dbReference>
<dbReference type="OrthoDB" id="6022652at2759"/>
<feature type="domain" description="Actin interacting protein 3-like C-terminal" evidence="4">
    <location>
        <begin position="171"/>
        <end position="244"/>
    </location>
</feature>
<dbReference type="PANTHER" id="PTHR22741:SF10">
    <property type="entry name" value="COILED-COIL DOMAIN-CONTAINING PROTEIN CG32809"/>
    <property type="match status" value="1"/>
</dbReference>
<keyword evidence="6" id="KW-1185">Reference proteome</keyword>
<dbReference type="PANTHER" id="PTHR22741">
    <property type="entry name" value="P140CAP/SNIP-RELATED"/>
    <property type="match status" value="1"/>
</dbReference>
<feature type="region of interest" description="Disordered" evidence="3">
    <location>
        <begin position="347"/>
        <end position="390"/>
    </location>
</feature>
<reference evidence="5 6" key="1">
    <citation type="submission" date="2017-03" db="EMBL/GenBank/DDBJ databases">
        <title>Genome Survey of Euroglyphus maynei.</title>
        <authorList>
            <person name="Arlian L.G."/>
            <person name="Morgan M.S."/>
            <person name="Rider S.D."/>
        </authorList>
    </citation>
    <scope>NUCLEOTIDE SEQUENCE [LARGE SCALE GENOMIC DNA]</scope>
    <source>
        <strain evidence="5">Arlian Lab</strain>
        <tissue evidence="5">Whole body</tissue>
    </source>
</reference>
<evidence type="ECO:0000256" key="2">
    <source>
        <dbReference type="SAM" id="Coils"/>
    </source>
</evidence>
<comment type="caution">
    <text evidence="5">The sequence shown here is derived from an EMBL/GenBank/DDBJ whole genome shotgun (WGS) entry which is preliminary data.</text>
</comment>
<sequence length="735" mass="82433">MAKNSKNNLDIDYSNSNNNKVKNSPKHLLYEVLLSPIKRKVSRNKNNAKPATTSATTTNNDNILGKNVPESTFQQMESKQNKIVTNNNINNNNNNRTQTSQSNRSQSTTPLDRNYFHFQTNPTSLFDEDPGIMSEIETSATGFRRANKIRSSLPVVRTPSKSLDRSMGLVFLQFRNETKRALLPNEITSIDTVKALFVRSFPRQLSMEYLDHPSVRIYIHDPNKNMFYELEDLRDVKDRCILRIYEQGVNGPQPGGGIIHQSLMAQSGPGFTNAGGGGRDGESYGYFSEPEFDSEYQSQHIHRKRFPSPIVGQSLMIGQTIPQSQYYGTIMLPPQYRSATLGPRSSFFINQQNMPGQPPQPPTRNKPFARMNPTAQPPPPKPQRNFQNNSVPQPADIIMIQGLQARSAGQAIPPSPNTNESQPIGLYNRPLPDRPYSVAGHYPIIDRTGARFQFAAANTGEFSGYLSSPEHRPIPTNATLMSIQTGQLRASFAGPYPSTRLFDPNTASTVSAAVVSNPNTYVARHPTATNVIDDEARVRMQEMERKIASLTNVVSKALTTGPKPPPPPKPPSLANYRNDNMSVDNNQAQLRQIRRKARDLRSEIRQLKRFTVQQMNSARDTMKENCSKIQSTLSLLTKPTDAPIRLERIKTSINCDSYNEDALRLDRDLLELEAQVEALRSNVINRRCRVNLSNVESMALILSRASKTVADLKSRYPLLAQNLKSIMAKELHEIE</sequence>
<evidence type="ECO:0000259" key="4">
    <source>
        <dbReference type="Pfam" id="PF03915"/>
    </source>
</evidence>
<dbReference type="Pfam" id="PF03915">
    <property type="entry name" value="AIP3"/>
    <property type="match status" value="1"/>
</dbReference>
<evidence type="ECO:0000256" key="3">
    <source>
        <dbReference type="SAM" id="MobiDB-lite"/>
    </source>
</evidence>
<feature type="compositionally biased region" description="Low complexity" evidence="3">
    <location>
        <begin position="44"/>
        <end position="60"/>
    </location>
</feature>
<dbReference type="EMBL" id="MUJZ01044983">
    <property type="protein sequence ID" value="OTF74839.1"/>
    <property type="molecule type" value="Genomic_DNA"/>
</dbReference>
<evidence type="ECO:0000313" key="5">
    <source>
        <dbReference type="EMBL" id="OTF74839.1"/>
    </source>
</evidence>
<dbReference type="AlphaFoldDB" id="A0A1Y3B1Z9"/>
<protein>
    <submittedName>
        <fullName evidence="5">Actin interacting protein 3-like protein</fullName>
    </submittedName>
</protein>
<feature type="region of interest" description="Disordered" evidence="3">
    <location>
        <begin position="1"/>
        <end position="24"/>
    </location>
</feature>
<feature type="region of interest" description="Disordered" evidence="3">
    <location>
        <begin position="83"/>
        <end position="116"/>
    </location>
</feature>
<gene>
    <name evidence="5" type="ORF">BLA29_002297</name>
</gene>
<feature type="coiled-coil region" evidence="2">
    <location>
        <begin position="533"/>
        <end position="610"/>
    </location>
</feature>
<dbReference type="Gene3D" id="1.20.58.1540">
    <property type="entry name" value="Actin interacting protein 3, C-terminal domain"/>
    <property type="match status" value="1"/>
</dbReference>
<feature type="region of interest" description="Disordered" evidence="3">
    <location>
        <begin position="41"/>
        <end position="65"/>
    </location>
</feature>
<proteinExistence type="predicted"/>
<keyword evidence="1 2" id="KW-0175">Coiled coil</keyword>
<name>A0A1Y3B1Z9_EURMA</name>
<feature type="non-terminal residue" evidence="5">
    <location>
        <position position="735"/>
    </location>
</feature>
<dbReference type="GO" id="GO:0005737">
    <property type="term" value="C:cytoplasm"/>
    <property type="evidence" value="ECO:0007669"/>
    <property type="project" value="TreeGrafter"/>
</dbReference>
<evidence type="ECO:0000313" key="6">
    <source>
        <dbReference type="Proteomes" id="UP000194236"/>
    </source>
</evidence>
<feature type="compositionally biased region" description="Low complexity" evidence="3">
    <location>
        <begin position="83"/>
        <end position="109"/>
    </location>
</feature>
<evidence type="ECO:0000256" key="1">
    <source>
        <dbReference type="ARBA" id="ARBA00023054"/>
    </source>
</evidence>
<accession>A0A1Y3B1Z9</accession>
<feature type="coiled-coil region" evidence="2">
    <location>
        <begin position="655"/>
        <end position="682"/>
    </location>
</feature>
<dbReference type="InterPro" id="IPR051825">
    <property type="entry name" value="SRCIN1"/>
</dbReference>
<dbReference type="InterPro" id="IPR022782">
    <property type="entry name" value="AIP3-like_C"/>
</dbReference>